<dbReference type="Gene3D" id="3.40.1570.10">
    <property type="entry name" value="HemS/ChuS/ChuX like domains"/>
    <property type="match status" value="2"/>
</dbReference>
<organism evidence="2 3">
    <name type="scientific">Reyranella aquatilis</name>
    <dbReference type="NCBI Taxonomy" id="2035356"/>
    <lineage>
        <taxon>Bacteria</taxon>
        <taxon>Pseudomonadati</taxon>
        <taxon>Pseudomonadota</taxon>
        <taxon>Alphaproteobacteria</taxon>
        <taxon>Hyphomicrobiales</taxon>
        <taxon>Reyranellaceae</taxon>
        <taxon>Reyranella</taxon>
    </lineage>
</organism>
<dbReference type="CDD" id="cd16830">
    <property type="entry name" value="HemS-like_N"/>
    <property type="match status" value="1"/>
</dbReference>
<feature type="domain" description="Haemin-degrading HemS/ChuX" evidence="1">
    <location>
        <begin position="33"/>
        <end position="160"/>
    </location>
</feature>
<evidence type="ECO:0000259" key="1">
    <source>
        <dbReference type="Pfam" id="PF05171"/>
    </source>
</evidence>
<gene>
    <name evidence="2" type="ORF">LJ725_17990</name>
</gene>
<dbReference type="CDD" id="cd16831">
    <property type="entry name" value="HemS-like_C"/>
    <property type="match status" value="1"/>
</dbReference>
<proteinExistence type="predicted"/>
<dbReference type="Pfam" id="PF05171">
    <property type="entry name" value="HemS"/>
    <property type="match status" value="2"/>
</dbReference>
<reference evidence="2 3" key="1">
    <citation type="submission" date="2021-11" db="EMBL/GenBank/DDBJ databases">
        <authorList>
            <person name="Lee D.-H."/>
            <person name="Kim S.-B."/>
        </authorList>
    </citation>
    <scope>NUCLEOTIDE SEQUENCE [LARGE SCALE GENOMIC DNA]</scope>
    <source>
        <strain evidence="2 3">KCTC 52223</strain>
    </source>
</reference>
<name>A0ABS8KXP0_9HYPH</name>
<evidence type="ECO:0000313" key="2">
    <source>
        <dbReference type="EMBL" id="MCC8430867.1"/>
    </source>
</evidence>
<dbReference type="InterPro" id="IPR007845">
    <property type="entry name" value="HemS/ChuX_dom"/>
</dbReference>
<keyword evidence="3" id="KW-1185">Reference proteome</keyword>
<protein>
    <submittedName>
        <fullName evidence="2">Hemin-degrading factor</fullName>
    </submittedName>
</protein>
<dbReference type="EMBL" id="JAJISD010000007">
    <property type="protein sequence ID" value="MCC8430867.1"/>
    <property type="molecule type" value="Genomic_DNA"/>
</dbReference>
<feature type="domain" description="Haemin-degrading HemS/ChuX" evidence="1">
    <location>
        <begin position="211"/>
        <end position="342"/>
    </location>
</feature>
<comment type="caution">
    <text evidence="2">The sequence shown here is derived from an EMBL/GenBank/DDBJ whole genome shotgun (WGS) entry which is preliminary data.</text>
</comment>
<dbReference type="RefSeq" id="WP_230552014.1">
    <property type="nucleotide sequence ID" value="NZ_JAJISD010000007.1"/>
</dbReference>
<accession>A0ABS8KXP0</accession>
<sequence>MLSPSNSDLAARWSRLRSEKPALRIRDAAATLGVGEAELVALGVGQTATPLVADWRGILNDMPGVGRVMCLTRNEHCVHERHGRFEDVDVKGPHGIVLGTDIDLRLFLGQWKHAFAVREPLKQGERLSLQFFDAAGEAVHKIYATDETDRPAFDTLIARYAAATPPELKIVARASETADRPDSEIDLEGLRTAWRGMKDTHEFFGMLGKFKVGRVQALRLVGEDLARELPARSLRSAFEAAAADGTPVMVFVGNRGCIQIHSGPVKRLVATPGWFNVLDPDFNLHLRDDGVARVFSVRKPTEDGIVTSLEAFDADGRNILLMFGARKPGKPELEDWRAIVARVEKQAAS</sequence>
<evidence type="ECO:0000313" key="3">
    <source>
        <dbReference type="Proteomes" id="UP001198862"/>
    </source>
</evidence>
<dbReference type="SUPFAM" id="SSF144064">
    <property type="entry name" value="Heme iron utilization protein-like"/>
    <property type="match status" value="1"/>
</dbReference>
<dbReference type="InterPro" id="IPR053733">
    <property type="entry name" value="Heme_Transport_Util_sf"/>
</dbReference>
<dbReference type="Proteomes" id="UP001198862">
    <property type="component" value="Unassembled WGS sequence"/>
</dbReference>